<sequence>MISDKILIVDDKASSEDYSTYSVLETLSPIQKERVEYHADTRGLWKAADNEDEVVLLTDFKKFSYIFIHDSFNDPLLPDGLLPVLINELSSTSKVVLFSGSKPESNIPLYNKLDSSIATDIFHYEVLRRQYHSNFSSFIDSFFMFGEFRITYLYNSDISPYKDRGYELLNDIMEKLESSTIEAVYSKSFRDLLTLYNYEDIESVSRRFEVMSVDEIIETLEDLVENN</sequence>
<evidence type="ECO:0000313" key="2">
    <source>
        <dbReference type="Proteomes" id="UP001596405"/>
    </source>
</evidence>
<name>A0ABW2DKB7_9BACT</name>
<evidence type="ECO:0008006" key="3">
    <source>
        <dbReference type="Google" id="ProtNLM"/>
    </source>
</evidence>
<proteinExistence type="predicted"/>
<comment type="caution">
    <text evidence="1">The sequence shown here is derived from an EMBL/GenBank/DDBJ whole genome shotgun (WGS) entry which is preliminary data.</text>
</comment>
<reference evidence="2" key="1">
    <citation type="journal article" date="2019" name="Int. J. Syst. Evol. Microbiol.">
        <title>The Global Catalogue of Microorganisms (GCM) 10K type strain sequencing project: providing services to taxonomists for standard genome sequencing and annotation.</title>
        <authorList>
            <consortium name="The Broad Institute Genomics Platform"/>
            <consortium name="The Broad Institute Genome Sequencing Center for Infectious Disease"/>
            <person name="Wu L."/>
            <person name="Ma J."/>
        </authorList>
    </citation>
    <scope>NUCLEOTIDE SEQUENCE [LARGE SCALE GENOMIC DNA]</scope>
    <source>
        <strain evidence="2">CGMCC 4.7393</strain>
    </source>
</reference>
<gene>
    <name evidence="1" type="ORF">ACFQHR_10695</name>
</gene>
<protein>
    <recommendedName>
        <fullName evidence="3">Response regulator</fullName>
    </recommendedName>
</protein>
<dbReference type="Proteomes" id="UP001596405">
    <property type="component" value="Unassembled WGS sequence"/>
</dbReference>
<dbReference type="EMBL" id="JBHSYQ010000004">
    <property type="protein sequence ID" value="MFC6998095.1"/>
    <property type="molecule type" value="Genomic_DNA"/>
</dbReference>
<evidence type="ECO:0000313" key="1">
    <source>
        <dbReference type="EMBL" id="MFC6998095.1"/>
    </source>
</evidence>
<organism evidence="1 2">
    <name type="scientific">Rufibacter roseus</name>
    <dbReference type="NCBI Taxonomy" id="1567108"/>
    <lineage>
        <taxon>Bacteria</taxon>
        <taxon>Pseudomonadati</taxon>
        <taxon>Bacteroidota</taxon>
        <taxon>Cytophagia</taxon>
        <taxon>Cytophagales</taxon>
        <taxon>Hymenobacteraceae</taxon>
        <taxon>Rufibacter</taxon>
    </lineage>
</organism>
<keyword evidence="2" id="KW-1185">Reference proteome</keyword>
<accession>A0ABW2DKB7</accession>
<dbReference type="RefSeq" id="WP_066621646.1">
    <property type="nucleotide sequence ID" value="NZ_JBHSYQ010000004.1"/>
</dbReference>